<organism evidence="2 3">
    <name type="scientific">Jimgerdemannia flammicorona</name>
    <dbReference type="NCBI Taxonomy" id="994334"/>
    <lineage>
        <taxon>Eukaryota</taxon>
        <taxon>Fungi</taxon>
        <taxon>Fungi incertae sedis</taxon>
        <taxon>Mucoromycota</taxon>
        <taxon>Mucoromycotina</taxon>
        <taxon>Endogonomycetes</taxon>
        <taxon>Endogonales</taxon>
        <taxon>Endogonaceae</taxon>
        <taxon>Jimgerdemannia</taxon>
    </lineage>
</organism>
<dbReference type="SUPFAM" id="SSF47616">
    <property type="entry name" value="GST C-terminal domain-like"/>
    <property type="match status" value="1"/>
</dbReference>
<accession>A0A433CZV7</accession>
<evidence type="ECO:0000313" key="3">
    <source>
        <dbReference type="Proteomes" id="UP000268093"/>
    </source>
</evidence>
<dbReference type="InterPro" id="IPR004046">
    <property type="entry name" value="GST_C"/>
</dbReference>
<feature type="domain" description="Glutathione S-transferase C-terminal" evidence="1">
    <location>
        <begin position="6"/>
        <end position="70"/>
    </location>
</feature>
<dbReference type="AlphaFoldDB" id="A0A433CZV7"/>
<evidence type="ECO:0000259" key="1">
    <source>
        <dbReference type="Pfam" id="PF14497"/>
    </source>
</evidence>
<proteinExistence type="predicted"/>
<dbReference type="OrthoDB" id="414243at2759"/>
<comment type="caution">
    <text evidence="2">The sequence shown here is derived from an EMBL/GenBank/DDBJ whole genome shotgun (WGS) entry which is preliminary data.</text>
</comment>
<keyword evidence="3" id="KW-1185">Reference proteome</keyword>
<dbReference type="InterPro" id="IPR036282">
    <property type="entry name" value="Glutathione-S-Trfase_C_sf"/>
</dbReference>
<reference evidence="2 3" key="1">
    <citation type="journal article" date="2018" name="New Phytol.">
        <title>Phylogenomics of Endogonaceae and evolution of mycorrhizas within Mucoromycota.</title>
        <authorList>
            <person name="Chang Y."/>
            <person name="Desiro A."/>
            <person name="Na H."/>
            <person name="Sandor L."/>
            <person name="Lipzen A."/>
            <person name="Clum A."/>
            <person name="Barry K."/>
            <person name="Grigoriev I.V."/>
            <person name="Martin F.M."/>
            <person name="Stajich J.E."/>
            <person name="Smith M.E."/>
            <person name="Bonito G."/>
            <person name="Spatafora J.W."/>
        </authorList>
    </citation>
    <scope>NUCLEOTIDE SEQUENCE [LARGE SCALE GENOMIC DNA]</scope>
    <source>
        <strain evidence="2 3">GMNB39</strain>
    </source>
</reference>
<dbReference type="Proteomes" id="UP000268093">
    <property type="component" value="Unassembled WGS sequence"/>
</dbReference>
<name>A0A433CZV7_9FUNG</name>
<dbReference type="Gene3D" id="3.40.30.10">
    <property type="entry name" value="Glutaredoxin"/>
    <property type="match status" value="1"/>
</dbReference>
<dbReference type="Gene3D" id="1.20.1050.10">
    <property type="match status" value="1"/>
</dbReference>
<dbReference type="Pfam" id="PF14497">
    <property type="entry name" value="GST_C_3"/>
    <property type="match status" value="1"/>
</dbReference>
<evidence type="ECO:0000313" key="2">
    <source>
        <dbReference type="EMBL" id="RUP44124.1"/>
    </source>
</evidence>
<sequence>MRILFYNVFTYVDIIVYQLILDEGGLSVLTVSTALVLLLHHYAFQTAHPNLRCLVEAVEARPNIAAYIANGRLHL</sequence>
<dbReference type="EMBL" id="RBNI01009554">
    <property type="protein sequence ID" value="RUP44124.1"/>
    <property type="molecule type" value="Genomic_DNA"/>
</dbReference>
<gene>
    <name evidence="2" type="ORF">BC936DRAFT_149903</name>
</gene>
<protein>
    <recommendedName>
        <fullName evidence="1">Glutathione S-transferase C-terminal domain-containing protein</fullName>
    </recommendedName>
</protein>